<sequence>MSLLKIGCEAMGCGGGAIAIFQSDGLALPVEQADPKYNQVPSLSPC</sequence>
<reference evidence="1" key="1">
    <citation type="submission" date="2022-06" db="EMBL/GenBank/DDBJ databases">
        <title>New cyanobacteria of genus Symplocastrum in benthos of Lake Baikal.</title>
        <authorList>
            <person name="Sorokovikova E."/>
            <person name="Tikhonova I."/>
            <person name="Krasnopeev A."/>
            <person name="Evseev P."/>
            <person name="Gladkikh A."/>
            <person name="Belykh O."/>
        </authorList>
    </citation>
    <scope>NUCLEOTIDE SEQUENCE</scope>
    <source>
        <strain evidence="1">BBK-W-15</strain>
    </source>
</reference>
<dbReference type="AlphaFoldDB" id="A0AAE3GPQ5"/>
<evidence type="ECO:0000313" key="2">
    <source>
        <dbReference type="Proteomes" id="UP001204953"/>
    </source>
</evidence>
<comment type="caution">
    <text evidence="1">The sequence shown here is derived from an EMBL/GenBank/DDBJ whole genome shotgun (WGS) entry which is preliminary data.</text>
</comment>
<proteinExistence type="predicted"/>
<dbReference type="Proteomes" id="UP001204953">
    <property type="component" value="Unassembled WGS sequence"/>
</dbReference>
<dbReference type="EMBL" id="JAMZMM010000053">
    <property type="protein sequence ID" value="MCP2728405.1"/>
    <property type="molecule type" value="Genomic_DNA"/>
</dbReference>
<protein>
    <submittedName>
        <fullName evidence="1">Uncharacterized protein</fullName>
    </submittedName>
</protein>
<evidence type="ECO:0000313" key="1">
    <source>
        <dbReference type="EMBL" id="MCP2728405.1"/>
    </source>
</evidence>
<gene>
    <name evidence="1" type="ORF">NJ959_07940</name>
</gene>
<name>A0AAE3GPQ5_9CYAN</name>
<keyword evidence="2" id="KW-1185">Reference proteome</keyword>
<organism evidence="1 2">
    <name type="scientific">Limnofasciculus baicalensis BBK-W-15</name>
    <dbReference type="NCBI Taxonomy" id="2699891"/>
    <lineage>
        <taxon>Bacteria</taxon>
        <taxon>Bacillati</taxon>
        <taxon>Cyanobacteriota</taxon>
        <taxon>Cyanophyceae</taxon>
        <taxon>Coleofasciculales</taxon>
        <taxon>Coleofasciculaceae</taxon>
        <taxon>Limnofasciculus</taxon>
        <taxon>Limnofasciculus baicalensis</taxon>
    </lineage>
</organism>
<accession>A0AAE3GPQ5</accession>